<accession>A0A1J5THT0</accession>
<evidence type="ECO:0000313" key="5">
    <source>
        <dbReference type="EMBL" id="OIR13268.1"/>
    </source>
</evidence>
<sequence length="248" mass="29266">MPTETWFKDWFSSPYYHLLYNNRDDDEAFDFLKKLIDHLDPSLRSTMLDVACGKGRHSKALAEMGFDVTGIDISSPSIEEAKESENESLHFYQHDMRLPFWINYFDYAFNFFTSFGYFKTRREHDNAIRTIAQSLKPNGLFVIDYLNVHYAENTLEKICSKEIDGIHFHVTKWFDEQHFYKQIQITDATTHSLKHLFTERVAKFSLGDFIDMLAYQKMQVQEVFGDYQLGNYDIQRSPRMIIVAKKVG</sequence>
<dbReference type="EC" id="2.1.1.234" evidence="5"/>
<dbReference type="AlphaFoldDB" id="A0A1J5THT0"/>
<comment type="caution">
    <text evidence="5">The sequence shown here is derived from an EMBL/GenBank/DDBJ whole genome shotgun (WGS) entry which is preliminary data.</text>
</comment>
<dbReference type="Pfam" id="PF13649">
    <property type="entry name" value="Methyltransf_25"/>
    <property type="match status" value="1"/>
</dbReference>
<reference evidence="5" key="1">
    <citation type="submission" date="2016-10" db="EMBL/GenBank/DDBJ databases">
        <title>Sequence of Gallionella enrichment culture.</title>
        <authorList>
            <person name="Poehlein A."/>
            <person name="Muehling M."/>
            <person name="Daniel R."/>
        </authorList>
    </citation>
    <scope>NUCLEOTIDE SEQUENCE</scope>
</reference>
<dbReference type="EMBL" id="MLJW01000015">
    <property type="protein sequence ID" value="OIR13268.1"/>
    <property type="molecule type" value="Genomic_DNA"/>
</dbReference>
<dbReference type="SUPFAM" id="SSF53335">
    <property type="entry name" value="S-adenosyl-L-methionine-dependent methyltransferases"/>
    <property type="match status" value="1"/>
</dbReference>
<feature type="domain" description="Methyltransferase" evidence="4">
    <location>
        <begin position="48"/>
        <end position="139"/>
    </location>
</feature>
<name>A0A1J5THT0_9ZZZZ</name>
<evidence type="ECO:0000259" key="4">
    <source>
        <dbReference type="Pfam" id="PF13649"/>
    </source>
</evidence>
<keyword evidence="3" id="KW-0949">S-adenosyl-L-methionine</keyword>
<dbReference type="InterPro" id="IPR029063">
    <property type="entry name" value="SAM-dependent_MTases_sf"/>
</dbReference>
<dbReference type="GO" id="GO:0032259">
    <property type="term" value="P:methylation"/>
    <property type="evidence" value="ECO:0007669"/>
    <property type="project" value="UniProtKB-KW"/>
</dbReference>
<gene>
    <name evidence="5" type="primary">desVI</name>
    <name evidence="5" type="ORF">GALL_56530</name>
</gene>
<dbReference type="PANTHER" id="PTHR43464:SF19">
    <property type="entry name" value="UBIQUINONE BIOSYNTHESIS O-METHYLTRANSFERASE, MITOCHONDRIAL"/>
    <property type="match status" value="1"/>
</dbReference>
<keyword evidence="1 5" id="KW-0489">Methyltransferase</keyword>
<dbReference type="CDD" id="cd02440">
    <property type="entry name" value="AdoMet_MTases"/>
    <property type="match status" value="1"/>
</dbReference>
<evidence type="ECO:0000256" key="3">
    <source>
        <dbReference type="ARBA" id="ARBA00022691"/>
    </source>
</evidence>
<keyword evidence="2 5" id="KW-0808">Transferase</keyword>
<protein>
    <submittedName>
        <fullName evidence="5">dTDP-3-amino-3,4, 6-trideoxy-alpha-D-glucopyranose</fullName>
        <ecNumber evidence="5">2.1.1.234</ecNumber>
    </submittedName>
</protein>
<dbReference type="InterPro" id="IPR041698">
    <property type="entry name" value="Methyltransf_25"/>
</dbReference>
<dbReference type="Gene3D" id="2.20.25.110">
    <property type="entry name" value="S-adenosyl-L-methionine-dependent methyltransferases"/>
    <property type="match status" value="1"/>
</dbReference>
<evidence type="ECO:0000256" key="2">
    <source>
        <dbReference type="ARBA" id="ARBA00022679"/>
    </source>
</evidence>
<dbReference type="Gene3D" id="3.40.50.150">
    <property type="entry name" value="Vaccinia Virus protein VP39"/>
    <property type="match status" value="1"/>
</dbReference>
<dbReference type="PANTHER" id="PTHR43464">
    <property type="entry name" value="METHYLTRANSFERASE"/>
    <property type="match status" value="1"/>
</dbReference>
<organism evidence="5">
    <name type="scientific">mine drainage metagenome</name>
    <dbReference type="NCBI Taxonomy" id="410659"/>
    <lineage>
        <taxon>unclassified sequences</taxon>
        <taxon>metagenomes</taxon>
        <taxon>ecological metagenomes</taxon>
    </lineage>
</organism>
<proteinExistence type="predicted"/>
<dbReference type="GO" id="GO:0008168">
    <property type="term" value="F:methyltransferase activity"/>
    <property type="evidence" value="ECO:0007669"/>
    <property type="project" value="UniProtKB-KW"/>
</dbReference>
<evidence type="ECO:0000256" key="1">
    <source>
        <dbReference type="ARBA" id="ARBA00022603"/>
    </source>
</evidence>